<evidence type="ECO:0000256" key="2">
    <source>
        <dbReference type="ARBA" id="ARBA00022475"/>
    </source>
</evidence>
<evidence type="ECO:0000256" key="5">
    <source>
        <dbReference type="ARBA" id="ARBA00023136"/>
    </source>
</evidence>
<gene>
    <name evidence="8" type="ORF">OE647_05350</name>
</gene>
<evidence type="ECO:0000256" key="6">
    <source>
        <dbReference type="SAM" id="Phobius"/>
    </source>
</evidence>
<feature type="domain" description="Phosphatidylglycerol lysyltransferase C-terminal" evidence="7">
    <location>
        <begin position="345"/>
        <end position="590"/>
    </location>
</feature>
<feature type="transmembrane region" description="Helical" evidence="6">
    <location>
        <begin position="60"/>
        <end position="80"/>
    </location>
</feature>
<feature type="transmembrane region" description="Helical" evidence="6">
    <location>
        <begin position="100"/>
        <end position="125"/>
    </location>
</feature>
<keyword evidence="5 6" id="KW-0472">Membrane</keyword>
<keyword evidence="3 6" id="KW-0812">Transmembrane</keyword>
<evidence type="ECO:0000256" key="4">
    <source>
        <dbReference type="ARBA" id="ARBA00022989"/>
    </source>
</evidence>
<dbReference type="RefSeq" id="WP_263720653.1">
    <property type="nucleotide sequence ID" value="NZ_JAOWLA010000004.1"/>
</dbReference>
<feature type="transmembrane region" description="Helical" evidence="6">
    <location>
        <begin position="199"/>
        <end position="221"/>
    </location>
</feature>
<dbReference type="PANTHER" id="PTHR34697">
    <property type="entry name" value="PHOSPHATIDYLGLYCEROL LYSYLTRANSFERASE"/>
    <property type="match status" value="1"/>
</dbReference>
<dbReference type="InterPro" id="IPR051211">
    <property type="entry name" value="PG_lysyltransferase"/>
</dbReference>
<keyword evidence="9" id="KW-1185">Reference proteome</keyword>
<accession>A0ABT2YZ50</accession>
<name>A0ABT2YZ50_9RHOB</name>
<evidence type="ECO:0000313" key="8">
    <source>
        <dbReference type="EMBL" id="MCV2864165.1"/>
    </source>
</evidence>
<proteinExistence type="predicted"/>
<evidence type="ECO:0000256" key="1">
    <source>
        <dbReference type="ARBA" id="ARBA00004651"/>
    </source>
</evidence>
<feature type="transmembrane region" description="Helical" evidence="6">
    <location>
        <begin position="166"/>
        <end position="187"/>
    </location>
</feature>
<keyword evidence="2" id="KW-1003">Cell membrane</keyword>
<feature type="transmembrane region" description="Helical" evidence="6">
    <location>
        <begin position="22"/>
        <end position="40"/>
    </location>
</feature>
<protein>
    <submittedName>
        <fullName evidence="8">Phosphatidylglycerol lysyltransferase domain-containing protein</fullName>
    </submittedName>
</protein>
<comment type="caution">
    <text evidence="8">The sequence shown here is derived from an EMBL/GenBank/DDBJ whole genome shotgun (WGS) entry which is preliminary data.</text>
</comment>
<feature type="transmembrane region" description="Helical" evidence="6">
    <location>
        <begin position="271"/>
        <end position="295"/>
    </location>
</feature>
<dbReference type="Pfam" id="PF09924">
    <property type="entry name" value="LPG_synthase_C"/>
    <property type="match status" value="1"/>
</dbReference>
<dbReference type="EMBL" id="JAOWLA010000004">
    <property type="protein sequence ID" value="MCV2864165.1"/>
    <property type="molecule type" value="Genomic_DNA"/>
</dbReference>
<comment type="subcellular location">
    <subcellularLocation>
        <location evidence="1">Cell membrane</location>
        <topology evidence="1">Multi-pass membrane protein</topology>
    </subcellularLocation>
</comment>
<feature type="transmembrane region" description="Helical" evidence="6">
    <location>
        <begin position="233"/>
        <end position="259"/>
    </location>
</feature>
<feature type="transmembrane region" description="Helical" evidence="6">
    <location>
        <begin position="137"/>
        <end position="160"/>
    </location>
</feature>
<dbReference type="PANTHER" id="PTHR34697:SF2">
    <property type="entry name" value="PHOSPHATIDYLGLYCEROL LYSYLTRANSFERASE"/>
    <property type="match status" value="1"/>
</dbReference>
<keyword evidence="4 6" id="KW-1133">Transmembrane helix</keyword>
<dbReference type="InterPro" id="IPR024320">
    <property type="entry name" value="LPG_synthase_C"/>
</dbReference>
<organism evidence="8 9">
    <name type="scientific">Albidovulum sediminicola</name>
    <dbReference type="NCBI Taxonomy" id="2984331"/>
    <lineage>
        <taxon>Bacteria</taxon>
        <taxon>Pseudomonadati</taxon>
        <taxon>Pseudomonadota</taxon>
        <taxon>Alphaproteobacteria</taxon>
        <taxon>Rhodobacterales</taxon>
        <taxon>Paracoccaceae</taxon>
        <taxon>Albidovulum</taxon>
    </lineage>
</organism>
<dbReference type="InterPro" id="IPR016181">
    <property type="entry name" value="Acyl_CoA_acyltransferase"/>
</dbReference>
<dbReference type="SUPFAM" id="SSF55729">
    <property type="entry name" value="Acyl-CoA N-acyltransferases (Nat)"/>
    <property type="match status" value="1"/>
</dbReference>
<evidence type="ECO:0000259" key="7">
    <source>
        <dbReference type="Pfam" id="PF09924"/>
    </source>
</evidence>
<reference evidence="8 9" key="1">
    <citation type="submission" date="2022-10" db="EMBL/GenBank/DDBJ databases">
        <title>Defluviimonas sp. nov., isolated from ocean surface water.</title>
        <authorList>
            <person name="He W."/>
            <person name="Wang L."/>
            <person name="Zhang D.-F."/>
        </authorList>
    </citation>
    <scope>NUCLEOTIDE SEQUENCE [LARGE SCALE GENOMIC DNA]</scope>
    <source>
        <strain evidence="8 9">WL0075</strain>
    </source>
</reference>
<evidence type="ECO:0000313" key="9">
    <source>
        <dbReference type="Proteomes" id="UP001652503"/>
    </source>
</evidence>
<evidence type="ECO:0000256" key="3">
    <source>
        <dbReference type="ARBA" id="ARBA00022692"/>
    </source>
</evidence>
<sequence length="669" mass="70286">MGIGNGTRGGAQDAAGLIRGALPRQAAIAALGSLGLWLLLSRIGDIDTAAIVATFRGTPWHAWLAAVLLTTVSFRAVGRYDALVQAEMGLPTTARAARRAGAAAIAAAQVLGFGLVSGAIVRWRLLPRLGLATATRVTLAVAVSFLSAGAVLLLVSLAFLPTAPGVPGWAAPLAGAGLAALTAGLWVGRRRFLPLLPFAARLLALTAVDTLSAALALWLLLPPGIEVSFSAFVAVYLLALGAALLAGLPGGLGAFETVLLNAFPGAEAAEIFAAILAFRAVYYALPAVWAGAILWRGPRGATRVSSLGPRAARRILRRAPWAEAGLAHQPGHAILPLRGAASGWVTARAGSTLVAIGDPLGRSEGVEPLGALVRRARERALRPCLYKVGARTAVSARRAGWAVLPVAEELWLDPRRWTQAGHGLARLRRKLRRAEAAGVAFRHCAPGDPLPFGQMARVALDWAACHGGERGFSMGRFDARYLRHQRVILATRGARLVAFASFHVGAQEWTLDLMRHEASAPDGTMQALVAAGIAAAREAGIPRLSLAAVPARGSGALPLRWLQDRVARRADGLRQFKAAFAPRSEPLYIAVAHPGALLPAVADLAWAIRFPRPLPPVRASGRMHGIQDLRDHDEFATRAPSWHIGGKPAVIAAAARERHPDERSPLPPA</sequence>
<dbReference type="Proteomes" id="UP001652503">
    <property type="component" value="Unassembled WGS sequence"/>
</dbReference>